<sequence length="41" mass="4773">MEDQFMLKLNKIMQDTKFILVATAIKKKNCNTLKKTCITKP</sequence>
<gene>
    <name evidence="1" type="ORF">HMPREF9370_0417</name>
</gene>
<dbReference type="PATRIC" id="fig|1030841.3.peg.418"/>
<keyword evidence="2" id="KW-1185">Reference proteome</keyword>
<dbReference type="Proteomes" id="UP000005336">
    <property type="component" value="Unassembled WGS sequence"/>
</dbReference>
<accession>G4CMV8</accession>
<proteinExistence type="predicted"/>
<evidence type="ECO:0000313" key="2">
    <source>
        <dbReference type="Proteomes" id="UP000005336"/>
    </source>
</evidence>
<comment type="caution">
    <text evidence="1">The sequence shown here is derived from an EMBL/GenBank/DDBJ whole genome shotgun (WGS) entry which is preliminary data.</text>
</comment>
<dbReference type="AlphaFoldDB" id="G4CMV8"/>
<organism evidence="1 2">
    <name type="scientific">Neisseria wadsworthii 9715</name>
    <dbReference type="NCBI Taxonomy" id="1030841"/>
    <lineage>
        <taxon>Bacteria</taxon>
        <taxon>Pseudomonadati</taxon>
        <taxon>Pseudomonadota</taxon>
        <taxon>Betaproteobacteria</taxon>
        <taxon>Neisseriales</taxon>
        <taxon>Neisseriaceae</taxon>
        <taxon>Neisseria</taxon>
    </lineage>
</organism>
<protein>
    <submittedName>
        <fullName evidence="1">Uncharacterized protein</fullName>
    </submittedName>
</protein>
<dbReference type="EMBL" id="AGAZ01000013">
    <property type="protein sequence ID" value="EGZ51008.1"/>
    <property type="molecule type" value="Genomic_DNA"/>
</dbReference>
<dbReference type="HOGENOM" id="CLU_3273324_0_0_4"/>
<name>G4CMV8_9NEIS</name>
<evidence type="ECO:0000313" key="1">
    <source>
        <dbReference type="EMBL" id="EGZ51008.1"/>
    </source>
</evidence>
<reference evidence="1 2" key="1">
    <citation type="submission" date="2011-06" db="EMBL/GenBank/DDBJ databases">
        <authorList>
            <person name="Muzny D."/>
            <person name="Qin X."/>
            <person name="Deng J."/>
            <person name="Jiang H."/>
            <person name="Liu Y."/>
            <person name="Qu J."/>
            <person name="Song X.-Z."/>
            <person name="Zhang L."/>
            <person name="Thornton R."/>
            <person name="Coyle M."/>
            <person name="Francisco L."/>
            <person name="Jackson L."/>
            <person name="Javaid M."/>
            <person name="Korchina V."/>
            <person name="Kovar C."/>
            <person name="Mata R."/>
            <person name="Mathew T."/>
            <person name="Ngo R."/>
            <person name="Nguyen L."/>
            <person name="Nguyen N."/>
            <person name="Okwuonu G."/>
            <person name="Ongeri F."/>
            <person name="Pham C."/>
            <person name="Simmons D."/>
            <person name="Wilczek-Boney K."/>
            <person name="Hale W."/>
            <person name="Jakkamsetti A."/>
            <person name="Pham P."/>
            <person name="Ruth R."/>
            <person name="San Lucas F."/>
            <person name="Warren J."/>
            <person name="Zhang J."/>
            <person name="Zhao Z."/>
            <person name="Zhou C."/>
            <person name="Zhu D."/>
            <person name="Lee S."/>
            <person name="Bess C."/>
            <person name="Blankenburg K."/>
            <person name="Forbes L."/>
            <person name="Fu Q."/>
            <person name="Gubbala S."/>
            <person name="Hirani K."/>
            <person name="Jayaseelan J.C."/>
            <person name="Lara F."/>
            <person name="Munidasa M."/>
            <person name="Palculict T."/>
            <person name="Patil S."/>
            <person name="Pu L.-L."/>
            <person name="Saada N."/>
            <person name="Tang L."/>
            <person name="Weissenberger G."/>
            <person name="Zhu Y."/>
            <person name="Hemphill L."/>
            <person name="Shang Y."/>
            <person name="Youmans B."/>
            <person name="Ayvaz T."/>
            <person name="Ross M."/>
            <person name="Santibanez J."/>
            <person name="Aqrawi P."/>
            <person name="Gross S."/>
            <person name="Joshi V."/>
            <person name="Fowler G."/>
            <person name="Nazareth L."/>
            <person name="Reid J."/>
            <person name="Worley K."/>
            <person name="Petrosino J."/>
            <person name="Highlander S."/>
            <person name="Gibbs R."/>
        </authorList>
    </citation>
    <scope>NUCLEOTIDE SEQUENCE [LARGE SCALE GENOMIC DNA]</scope>
    <source>
        <strain evidence="1 2">9715</strain>
    </source>
</reference>